<feature type="repeat" description="TPR" evidence="1">
    <location>
        <begin position="291"/>
        <end position="324"/>
    </location>
</feature>
<keyword evidence="2" id="KW-0732">Signal</keyword>
<sequence length="454" mass="50420">MKIKVLLLALGCTMGTLGAYAQKGVDNGTQFGSGEDSVRCITNISLFVPYAKAGNFKDAYDFWKIVYDECPAATKDIYLYGVRIMGWKVAQEKDPAKKKALIDDLMAVYDKRVKYFGNDRRYGKDWIVARKVQDYFAQTGDNADYNQAYSWLKEIVDEKGENTEALGLSLYAFASMKKMVNDPNFKEQYIQDYLKASGGLETQLKAAQAANNQKEADAVTAYKSGVDNAFANSGAADCETLQGLYAAKIEENKDNLEYLKQVVSLLRRMRCQEIDAYFAASGYAYKLEPSADAALGLGKQAVKAKDYDTAIKYFEEAANLETENSAKADDYYMIALLLFEQNSYSKARQYCQKSAEMNPASGAPYLLIGKMYAATVKSAYPNDGVLARAAYNAAIDKFEKAKQVDPSVAEEANALISSYRAHLPSTEEIFMHPDLEKGKPFTVGGWIGERTTIR</sequence>
<dbReference type="PROSITE" id="PS50005">
    <property type="entry name" value="TPR"/>
    <property type="match status" value="2"/>
</dbReference>
<evidence type="ECO:0000313" key="4">
    <source>
        <dbReference type="EMBL" id="TGY58899.1"/>
    </source>
</evidence>
<dbReference type="RefSeq" id="WP_121736109.1">
    <property type="nucleotide sequence ID" value="NZ_QXXG01000007.1"/>
</dbReference>
<evidence type="ECO:0000256" key="2">
    <source>
        <dbReference type="SAM" id="SignalP"/>
    </source>
</evidence>
<dbReference type="Gene3D" id="1.25.40.10">
    <property type="entry name" value="Tetratricopeptide repeat domain"/>
    <property type="match status" value="1"/>
</dbReference>
<gene>
    <name evidence="3" type="ORF">D7V78_10100</name>
    <name evidence="4" type="ORF">E5342_07425</name>
</gene>
<evidence type="ECO:0000256" key="1">
    <source>
        <dbReference type="PROSITE-ProRule" id="PRU00339"/>
    </source>
</evidence>
<comment type="caution">
    <text evidence="3">The sequence shown here is derived from an EMBL/GenBank/DDBJ whole genome shotgun (WGS) entry which is preliminary data.</text>
</comment>
<dbReference type="InterPro" id="IPR019734">
    <property type="entry name" value="TPR_rpt"/>
</dbReference>
<name>A0A3L7ZR90_PARDI</name>
<feature type="repeat" description="TPR" evidence="1">
    <location>
        <begin position="328"/>
        <end position="361"/>
    </location>
</feature>
<dbReference type="SUPFAM" id="SSF48452">
    <property type="entry name" value="TPR-like"/>
    <property type="match status" value="1"/>
</dbReference>
<dbReference type="EMBL" id="SRYM01000015">
    <property type="protein sequence ID" value="TGY58899.1"/>
    <property type="molecule type" value="Genomic_DNA"/>
</dbReference>
<reference evidence="3 5" key="1">
    <citation type="submission" date="2018-09" db="EMBL/GenBank/DDBJ databases">
        <title>Murine metabolic-syndrome-specific gut microbial biobank.</title>
        <authorList>
            <person name="Liu C."/>
        </authorList>
    </citation>
    <scope>NUCLEOTIDE SEQUENCE [LARGE SCALE GENOMIC DNA]</scope>
    <source>
        <strain evidence="3 5">8-P5</strain>
    </source>
</reference>
<reference evidence="4 6" key="2">
    <citation type="submission" date="2019-04" db="EMBL/GenBank/DDBJ databases">
        <title>Microbes associate with the intestines of laboratory mice.</title>
        <authorList>
            <person name="Navarre W."/>
            <person name="Wong E."/>
            <person name="Huang K."/>
            <person name="Tropini C."/>
            <person name="Ng K."/>
            <person name="Yu B."/>
        </authorList>
    </citation>
    <scope>NUCLEOTIDE SEQUENCE [LARGE SCALE GENOMIC DNA]</scope>
    <source>
        <strain evidence="4 6">NM39_I3</strain>
    </source>
</reference>
<dbReference type="SMART" id="SM00028">
    <property type="entry name" value="TPR"/>
    <property type="match status" value="2"/>
</dbReference>
<evidence type="ECO:0000313" key="5">
    <source>
        <dbReference type="Proteomes" id="UP000278164"/>
    </source>
</evidence>
<accession>A0A3L7ZR90</accession>
<dbReference type="OrthoDB" id="1522899at2"/>
<protein>
    <submittedName>
        <fullName evidence="3">Tetratricopeptide repeat protein</fullName>
    </submittedName>
</protein>
<dbReference type="Proteomes" id="UP000278164">
    <property type="component" value="Unassembled WGS sequence"/>
</dbReference>
<feature type="signal peptide" evidence="2">
    <location>
        <begin position="1"/>
        <end position="21"/>
    </location>
</feature>
<proteinExistence type="predicted"/>
<evidence type="ECO:0000313" key="6">
    <source>
        <dbReference type="Proteomes" id="UP000310032"/>
    </source>
</evidence>
<keyword evidence="1" id="KW-0802">TPR repeat</keyword>
<organism evidence="3 5">
    <name type="scientific">Parabacteroides distasonis</name>
    <dbReference type="NCBI Taxonomy" id="823"/>
    <lineage>
        <taxon>Bacteria</taxon>
        <taxon>Pseudomonadati</taxon>
        <taxon>Bacteroidota</taxon>
        <taxon>Bacteroidia</taxon>
        <taxon>Bacteroidales</taxon>
        <taxon>Tannerellaceae</taxon>
        <taxon>Parabacteroides</taxon>
    </lineage>
</organism>
<dbReference type="AlphaFoldDB" id="A0A3L7ZR90"/>
<evidence type="ECO:0000313" key="3">
    <source>
        <dbReference type="EMBL" id="RLT73437.1"/>
    </source>
</evidence>
<feature type="chain" id="PRO_5036083997" evidence="2">
    <location>
        <begin position="22"/>
        <end position="454"/>
    </location>
</feature>
<dbReference type="InterPro" id="IPR011990">
    <property type="entry name" value="TPR-like_helical_dom_sf"/>
</dbReference>
<dbReference type="EMBL" id="RAYI01000017">
    <property type="protein sequence ID" value="RLT73437.1"/>
    <property type="molecule type" value="Genomic_DNA"/>
</dbReference>
<dbReference type="Proteomes" id="UP000310032">
    <property type="component" value="Unassembled WGS sequence"/>
</dbReference>